<feature type="domain" description="Calcineurin-like phosphoesterase" evidence="2">
    <location>
        <begin position="3"/>
        <end position="195"/>
    </location>
</feature>
<dbReference type="EMBL" id="CP059378">
    <property type="protein sequence ID" value="QLY77869.1"/>
    <property type="molecule type" value="Genomic_DNA"/>
</dbReference>
<name>A0A7D6VNB4_9CLOT</name>
<organism evidence="3 4">
    <name type="scientific">Clostridium intestinale</name>
    <dbReference type="NCBI Taxonomy" id="36845"/>
    <lineage>
        <taxon>Bacteria</taxon>
        <taxon>Bacillati</taxon>
        <taxon>Bacillota</taxon>
        <taxon>Clostridia</taxon>
        <taxon>Eubacteriales</taxon>
        <taxon>Clostridiaceae</taxon>
        <taxon>Clostridium</taxon>
    </lineage>
</organism>
<reference evidence="3 4" key="1">
    <citation type="submission" date="2020-07" db="EMBL/GenBank/DDBJ databases">
        <title>Electron transfer.</title>
        <authorList>
            <person name="Huang L."/>
            <person name="Liu X."/>
            <person name="Zhou S."/>
        </authorList>
    </citation>
    <scope>NUCLEOTIDE SEQUENCE [LARGE SCALE GENOMIC DNA]</scope>
    <source>
        <strain evidence="3 4">Lx1</strain>
    </source>
</reference>
<dbReference type="PANTHER" id="PTHR42850:SF2">
    <property type="entry name" value="BLL5683 PROTEIN"/>
    <property type="match status" value="1"/>
</dbReference>
<dbReference type="SUPFAM" id="SSF56300">
    <property type="entry name" value="Metallo-dependent phosphatases"/>
    <property type="match status" value="1"/>
</dbReference>
<dbReference type="Proteomes" id="UP000512286">
    <property type="component" value="Chromosome"/>
</dbReference>
<dbReference type="PIRSF" id="PIRSF000883">
    <property type="entry name" value="Pesterase_MJ0912"/>
    <property type="match status" value="1"/>
</dbReference>
<evidence type="ECO:0000313" key="3">
    <source>
        <dbReference type="EMBL" id="QLY77869.1"/>
    </source>
</evidence>
<evidence type="ECO:0000256" key="1">
    <source>
        <dbReference type="ARBA" id="ARBA00008950"/>
    </source>
</evidence>
<dbReference type="Gene3D" id="3.60.21.10">
    <property type="match status" value="1"/>
</dbReference>
<dbReference type="RefSeq" id="WP_181600356.1">
    <property type="nucleotide sequence ID" value="NZ_CP059378.1"/>
</dbReference>
<dbReference type="InterPro" id="IPR011152">
    <property type="entry name" value="Pesterase_MJ0912"/>
</dbReference>
<dbReference type="GO" id="GO:0005737">
    <property type="term" value="C:cytoplasm"/>
    <property type="evidence" value="ECO:0007669"/>
    <property type="project" value="TreeGrafter"/>
</dbReference>
<dbReference type="AlphaFoldDB" id="A0A7D6VNB4"/>
<dbReference type="KEGG" id="cint:HZF06_12205"/>
<dbReference type="InterPro" id="IPR029052">
    <property type="entry name" value="Metallo-depent_PP-like"/>
</dbReference>
<comment type="similarity">
    <text evidence="1">Belongs to the metallophosphoesterase superfamily. YfcE family.</text>
</comment>
<accession>A0A7D6VNB4</accession>
<dbReference type="GO" id="GO:0016791">
    <property type="term" value="F:phosphatase activity"/>
    <property type="evidence" value="ECO:0007669"/>
    <property type="project" value="TreeGrafter"/>
</dbReference>
<evidence type="ECO:0000259" key="2">
    <source>
        <dbReference type="Pfam" id="PF12850"/>
    </source>
</evidence>
<dbReference type="InterPro" id="IPR024654">
    <property type="entry name" value="Calcineurin-like_PHP_lpxH"/>
</dbReference>
<dbReference type="InterPro" id="IPR050126">
    <property type="entry name" value="Ap4A_hydrolase"/>
</dbReference>
<protein>
    <submittedName>
        <fullName evidence="3">Metallophosphoesterase family protein</fullName>
    </submittedName>
</protein>
<proteinExistence type="inferred from homology"/>
<evidence type="ECO:0000313" key="4">
    <source>
        <dbReference type="Proteomes" id="UP000512286"/>
    </source>
</evidence>
<dbReference type="Pfam" id="PF12850">
    <property type="entry name" value="Metallophos_2"/>
    <property type="match status" value="1"/>
</dbReference>
<dbReference type="PANTHER" id="PTHR42850">
    <property type="entry name" value="METALLOPHOSPHOESTERASE"/>
    <property type="match status" value="1"/>
</dbReference>
<sequence length="232" mass="27360">MERIAVVADIHANIHALQVFMDHINKECEVSKILNVGDFLQIGPNPVEVFDIVMNDKRFLNIMGNNEHVLFNRELMKFPKEEVEHQDWVIHKLGEERMDKLEKLPFKRIINIKNKKILMLHSRINSIIEFPLLYEKKSLEEFIDDYDENVDYVLIGHTHLPLYATNWSSKNILNPGAFGCGKDGIVKFIIMEIDNELVNITYKQLRYDKQKVIDDFKMNNVPYGEKFCEIFY</sequence>
<gene>
    <name evidence="3" type="ORF">HZF06_12205</name>
</gene>